<dbReference type="Gene3D" id="3.40.630.30">
    <property type="match status" value="1"/>
</dbReference>
<keyword evidence="4 7" id="KW-0808">Transferase</keyword>
<comment type="caution">
    <text evidence="13">The sequence shown here is derived from an EMBL/GenBank/DDBJ whole genome shotgun (WGS) entry which is preliminary data.</text>
</comment>
<dbReference type="PIRSF" id="PIRSF038084">
    <property type="entry name" value="HAT-B_cat"/>
    <property type="match status" value="1"/>
</dbReference>
<sequence length="536" mass="61827">MESSVDWSCDANEAIHISLVQPGSDGKLKTLSSFQPQFTYPIFGQEETIFGYKGLNVRLRFAAHNLKSNINIAYDEKFKPIEDTEALDLNKTLKPWLPEESFAPLPEFEQSVVKDETAKDFKPPGKLVHSYSRNQRNYEIWAASLVDPEARLLLNRIQIFVPFFIEGGTPIETDDFDWTLERWTIYFVYENLEQPSPSASPYAFVGYSNTYRWYYFSNVSGKEPEASDKKQRPTPSDAPFPYPNQISICQLPARLRISQFLILQPHQLAGHGSQLYRTIQTACLADPTISELTVEDPNEAFDALRDTNDYHLLYPEFTKRSITINPDPYPKNASRRQARLVPTSKLIPTEVLREMRTTFKIAPTQFAHLVEMYLLSQVPESHRGSRQNSARLLVQKWRAPNEHDRRYYWWRILLKQRLYKRHRDLLIQLDRDERLEKLDETVQNVEEGYETLLKSFDVRGKPKAEKEEEEEEAKPEPEPQAGESKAEEGEEKPRERTKRKFTIADDDEDEDEGPAANGKTGAAAGADEAAAKRLKT</sequence>
<dbReference type="AlphaFoldDB" id="A0A2B7Y3L7"/>
<dbReference type="EC" id="2.3.1.48" evidence="2 7"/>
<feature type="compositionally biased region" description="Basic and acidic residues" evidence="11">
    <location>
        <begin position="484"/>
        <end position="494"/>
    </location>
</feature>
<feature type="compositionally biased region" description="Acidic residues" evidence="11">
    <location>
        <begin position="504"/>
        <end position="513"/>
    </location>
</feature>
<feature type="binding site" evidence="9">
    <location>
        <begin position="260"/>
        <end position="262"/>
    </location>
    <ligand>
        <name>acetyl-CoA</name>
        <dbReference type="ChEBI" id="CHEBI:57288"/>
    </ligand>
</feature>
<feature type="binding site" evidence="9">
    <location>
        <position position="298"/>
    </location>
    <ligand>
        <name>acetyl-CoA</name>
        <dbReference type="ChEBI" id="CHEBI:57288"/>
    </ligand>
</feature>
<evidence type="ECO:0000256" key="2">
    <source>
        <dbReference type="ARBA" id="ARBA00013184"/>
    </source>
</evidence>
<keyword evidence="7" id="KW-0539">Nucleus</keyword>
<keyword evidence="7" id="KW-0963">Cytoplasm</keyword>
<evidence type="ECO:0000256" key="5">
    <source>
        <dbReference type="ARBA" id="ARBA00023315"/>
    </source>
</evidence>
<dbReference type="GO" id="GO:0005737">
    <property type="term" value="C:cytoplasm"/>
    <property type="evidence" value="ECO:0007669"/>
    <property type="project" value="UniProtKB-SubCell"/>
</dbReference>
<feature type="region of interest" description="Disordered" evidence="11">
    <location>
        <begin position="456"/>
        <end position="536"/>
    </location>
</feature>
<evidence type="ECO:0000256" key="10">
    <source>
        <dbReference type="PIRSR" id="PIRSR038084-3"/>
    </source>
</evidence>
<dbReference type="EMBL" id="PDNA01000080">
    <property type="protein sequence ID" value="PGH15739.1"/>
    <property type="molecule type" value="Genomic_DNA"/>
</dbReference>
<feature type="compositionally biased region" description="Low complexity" evidence="11">
    <location>
        <begin position="514"/>
        <end position="528"/>
    </location>
</feature>
<evidence type="ECO:0000256" key="7">
    <source>
        <dbReference type="PIRNR" id="PIRNR038084"/>
    </source>
</evidence>
<evidence type="ECO:0000256" key="3">
    <source>
        <dbReference type="ARBA" id="ARBA00021268"/>
    </source>
</evidence>
<dbReference type="Proteomes" id="UP000224634">
    <property type="component" value="Unassembled WGS sequence"/>
</dbReference>
<feature type="domain" description="Histone acetyl transferase HAT1 N-terminal" evidence="12">
    <location>
        <begin position="7"/>
        <end position="166"/>
    </location>
</feature>
<comment type="similarity">
    <text evidence="1 7">Belongs to the HAT1 family.</text>
</comment>
<dbReference type="Pfam" id="PF10394">
    <property type="entry name" value="Hat1_N"/>
    <property type="match status" value="1"/>
</dbReference>
<dbReference type="GO" id="GO:0005634">
    <property type="term" value="C:nucleus"/>
    <property type="evidence" value="ECO:0007669"/>
    <property type="project" value="UniProtKB-SubCell"/>
</dbReference>
<dbReference type="InterPro" id="IPR037113">
    <property type="entry name" value="Hat1_N_sf"/>
</dbReference>
<dbReference type="InterPro" id="IPR017380">
    <property type="entry name" value="Hist_AcTrfase_B-typ_cat-su"/>
</dbReference>
<evidence type="ECO:0000313" key="13">
    <source>
        <dbReference type="EMBL" id="PGH15739.1"/>
    </source>
</evidence>
<gene>
    <name evidence="13" type="ORF">AJ80_05447</name>
</gene>
<evidence type="ECO:0000256" key="8">
    <source>
        <dbReference type="PIRSR" id="PIRSR038084-1"/>
    </source>
</evidence>
<evidence type="ECO:0000259" key="12">
    <source>
        <dbReference type="Pfam" id="PF10394"/>
    </source>
</evidence>
<feature type="active site" description="Proton donor/acceptor" evidence="8">
    <location>
        <position position="295"/>
    </location>
</feature>
<keyword evidence="5 7" id="KW-0012">Acyltransferase</keyword>
<dbReference type="STRING" id="1447883.A0A2B7Y3L7"/>
<evidence type="ECO:0000256" key="11">
    <source>
        <dbReference type="SAM" id="MobiDB-lite"/>
    </source>
</evidence>
<organism evidence="13 14">
    <name type="scientific">Polytolypa hystricis (strain UAMH7299)</name>
    <dbReference type="NCBI Taxonomy" id="1447883"/>
    <lineage>
        <taxon>Eukaryota</taxon>
        <taxon>Fungi</taxon>
        <taxon>Dikarya</taxon>
        <taxon>Ascomycota</taxon>
        <taxon>Pezizomycotina</taxon>
        <taxon>Eurotiomycetes</taxon>
        <taxon>Eurotiomycetidae</taxon>
        <taxon>Onygenales</taxon>
        <taxon>Onygenales incertae sedis</taxon>
        <taxon>Polytolypa</taxon>
    </lineage>
</organism>
<evidence type="ECO:0000313" key="14">
    <source>
        <dbReference type="Proteomes" id="UP000224634"/>
    </source>
</evidence>
<reference evidence="13 14" key="1">
    <citation type="submission" date="2017-10" db="EMBL/GenBank/DDBJ databases">
        <title>Comparative genomics in systemic dimorphic fungi from Ajellomycetaceae.</title>
        <authorList>
            <person name="Munoz J.F."/>
            <person name="Mcewen J.G."/>
            <person name="Clay O.K."/>
            <person name="Cuomo C.A."/>
        </authorList>
    </citation>
    <scope>NUCLEOTIDE SEQUENCE [LARGE SCALE GENOMIC DNA]</scope>
    <source>
        <strain evidence="13 14">UAMH7299</strain>
    </source>
</reference>
<dbReference type="SUPFAM" id="SSF55729">
    <property type="entry name" value="Acyl-CoA N-acyltransferases (Nat)"/>
    <property type="match status" value="1"/>
</dbReference>
<comment type="subcellular location">
    <subcellularLocation>
        <location evidence="7">Cytoplasm</location>
    </subcellularLocation>
    <subcellularLocation>
        <location evidence="7">Nucleus</location>
    </subcellularLocation>
</comment>
<feature type="compositionally biased region" description="Basic and acidic residues" evidence="11">
    <location>
        <begin position="456"/>
        <end position="466"/>
    </location>
</feature>
<evidence type="ECO:0000256" key="4">
    <source>
        <dbReference type="ARBA" id="ARBA00022679"/>
    </source>
</evidence>
<dbReference type="PANTHER" id="PTHR12046">
    <property type="entry name" value="HISTONE ACETYLTRANSFERASE TYPE B CATALYTIC SUBUNIT"/>
    <property type="match status" value="1"/>
</dbReference>
<proteinExistence type="inferred from homology"/>
<comment type="catalytic activity">
    <reaction evidence="6 7">
        <text>L-lysyl-[protein] + acetyl-CoA = N(6)-acetyl-L-lysyl-[protein] + CoA + H(+)</text>
        <dbReference type="Rhea" id="RHEA:45948"/>
        <dbReference type="Rhea" id="RHEA-COMP:9752"/>
        <dbReference type="Rhea" id="RHEA-COMP:10731"/>
        <dbReference type="ChEBI" id="CHEBI:15378"/>
        <dbReference type="ChEBI" id="CHEBI:29969"/>
        <dbReference type="ChEBI" id="CHEBI:57287"/>
        <dbReference type="ChEBI" id="CHEBI:57288"/>
        <dbReference type="ChEBI" id="CHEBI:61930"/>
        <dbReference type="EC" id="2.3.1.48"/>
    </reaction>
</comment>
<dbReference type="GO" id="GO:0000781">
    <property type="term" value="C:chromosome, telomeric region"/>
    <property type="evidence" value="ECO:0007669"/>
    <property type="project" value="GOC"/>
</dbReference>
<comment type="function">
    <text evidence="7">Catalytic component of the histone acetylase B (HAT-B) complex. Has intrinsic substrate specificity that modifies lysine in recognition sequence GXGKXG. Involved in DNA double-strand break repair.</text>
</comment>
<feature type="site" description="Interaction with histone H4 N-terminus" evidence="10">
    <location>
        <position position="178"/>
    </location>
</feature>
<evidence type="ECO:0000256" key="6">
    <source>
        <dbReference type="ARBA" id="ARBA00048017"/>
    </source>
</evidence>
<name>A0A2B7Y3L7_POLH7</name>
<dbReference type="InterPro" id="IPR019467">
    <property type="entry name" value="Hat1_N"/>
</dbReference>
<feature type="binding site" evidence="9">
    <location>
        <begin position="267"/>
        <end position="273"/>
    </location>
    <ligand>
        <name>acetyl-CoA</name>
        <dbReference type="ChEBI" id="CHEBI:57288"/>
    </ligand>
</feature>
<evidence type="ECO:0000256" key="1">
    <source>
        <dbReference type="ARBA" id="ARBA00010543"/>
    </source>
</evidence>
<dbReference type="Gene3D" id="3.90.360.10">
    <property type="entry name" value="Histone acetyl transferase 1 (HAT1), N-terminal domain"/>
    <property type="match status" value="1"/>
</dbReference>
<comment type="subunit">
    <text evidence="7">Component of the HAT-B complex composed of at least HAT1 and HAT2. The HAT-B complex binds to histone H4 tail.</text>
</comment>
<dbReference type="GO" id="GO:0031509">
    <property type="term" value="P:subtelomeric heterochromatin formation"/>
    <property type="evidence" value="ECO:0007669"/>
    <property type="project" value="InterPro"/>
</dbReference>
<dbReference type="InterPro" id="IPR016181">
    <property type="entry name" value="Acyl_CoA_acyltransferase"/>
</dbReference>
<accession>A0A2B7Y3L7</accession>
<dbReference type="OrthoDB" id="10253098at2759"/>
<dbReference type="GO" id="GO:0004402">
    <property type="term" value="F:histone acetyltransferase activity"/>
    <property type="evidence" value="ECO:0007669"/>
    <property type="project" value="UniProtKB-UniRule"/>
</dbReference>
<keyword evidence="14" id="KW-1185">Reference proteome</keyword>
<evidence type="ECO:0000256" key="9">
    <source>
        <dbReference type="PIRSR" id="PIRSR038084-2"/>
    </source>
</evidence>
<feature type="region of interest" description="Interaction with histone H4 N-terminus" evidence="9">
    <location>
        <begin position="211"/>
        <end position="213"/>
    </location>
</feature>
<protein>
    <recommendedName>
        <fullName evidence="3 7">Histone acetyltransferase type B catalytic subunit</fullName>
        <ecNumber evidence="2 7">2.3.1.48</ecNumber>
    </recommendedName>
</protein>